<evidence type="ECO:0000256" key="2">
    <source>
        <dbReference type="ARBA" id="ARBA00023172"/>
    </source>
</evidence>
<dbReference type="InterPro" id="IPR013762">
    <property type="entry name" value="Integrase-like_cat_sf"/>
</dbReference>
<dbReference type="Gene3D" id="1.10.443.10">
    <property type="entry name" value="Intergrase catalytic core"/>
    <property type="match status" value="1"/>
</dbReference>
<keyword evidence="4" id="KW-1185">Reference proteome</keyword>
<dbReference type="InterPro" id="IPR011010">
    <property type="entry name" value="DNA_brk_join_enz"/>
</dbReference>
<protein>
    <submittedName>
        <fullName evidence="3">Integrase family protein</fullName>
    </submittedName>
</protein>
<proteinExistence type="predicted"/>
<keyword evidence="1" id="KW-0238">DNA-binding</keyword>
<dbReference type="SUPFAM" id="SSF56349">
    <property type="entry name" value="DNA breaking-rejoining enzymes"/>
    <property type="match status" value="1"/>
</dbReference>
<evidence type="ECO:0000313" key="3">
    <source>
        <dbReference type="EMBL" id="KAF0801805.1"/>
    </source>
</evidence>
<organism evidence="3 4">
    <name type="scientific">Alcanivorax xiamenensis</name>
    <dbReference type="NCBI Taxonomy" id="1177156"/>
    <lineage>
        <taxon>Bacteria</taxon>
        <taxon>Pseudomonadati</taxon>
        <taxon>Pseudomonadota</taxon>
        <taxon>Gammaproteobacteria</taxon>
        <taxon>Oceanospirillales</taxon>
        <taxon>Alcanivoracaceae</taxon>
        <taxon>Alcanivorax</taxon>
    </lineage>
</organism>
<feature type="non-terminal residue" evidence="3">
    <location>
        <position position="328"/>
    </location>
</feature>
<evidence type="ECO:0000256" key="1">
    <source>
        <dbReference type="ARBA" id="ARBA00023125"/>
    </source>
</evidence>
<dbReference type="InterPro" id="IPR010998">
    <property type="entry name" value="Integrase_recombinase_N"/>
</dbReference>
<gene>
    <name evidence="3" type="ORF">A6D6_04243</name>
</gene>
<dbReference type="Gene3D" id="1.10.150.130">
    <property type="match status" value="1"/>
</dbReference>
<accession>A0ABQ6Y237</accession>
<evidence type="ECO:0000313" key="4">
    <source>
        <dbReference type="Proteomes" id="UP000771797"/>
    </source>
</evidence>
<comment type="caution">
    <text evidence="3">The sequence shown here is derived from an EMBL/GenBank/DDBJ whole genome shotgun (WGS) entry which is preliminary data.</text>
</comment>
<sequence length="328" mass="37268">MIWRDYLGQGRFGKVVTLVDEDGHPLPATASHRDILSAYSRQITKSSSHTLRWLIDKYLDGVHFKSLASTTQDGYQVFANTIKNHPTKGGRLLGEAPLKALTPPTFSKYRDARTEKAPVAAVREIQFIRAVFSWGIEYGHCQSNPAKSVRLQETGGSERYIEDWEYDRLMACSSDLLAVAMEFAYLLRARVSEVLALEQKDIKASGLHLRRKKGSESEITLWTPRLRDALEAAKALHRGADSQYLIHGKDGDKVTYWAVRSAFVRAMDKAMDKKLAHKDKTSAIEEWFTFHDIKAKGITDHKNHHGGHRSKRMRDVYVRKAEEVDSTR</sequence>
<keyword evidence="2" id="KW-0233">DNA recombination</keyword>
<reference evidence="3 4" key="1">
    <citation type="submission" date="2012-09" db="EMBL/GenBank/DDBJ databases">
        <title>Genome Sequence of alkane-degrading Bacterium Alcanivorax sp. 6-D-6.</title>
        <authorList>
            <person name="Lai Q."/>
            <person name="Shao Z."/>
        </authorList>
    </citation>
    <scope>NUCLEOTIDE SEQUENCE [LARGE SCALE GENOMIC DNA]</scope>
    <source>
        <strain evidence="3 4">6-D-6</strain>
    </source>
</reference>
<dbReference type="EMBL" id="AQPF01000093">
    <property type="protein sequence ID" value="KAF0801805.1"/>
    <property type="molecule type" value="Genomic_DNA"/>
</dbReference>
<name>A0ABQ6Y237_9GAMM</name>
<dbReference type="RefSeq" id="WP_159661831.1">
    <property type="nucleotide sequence ID" value="NZ_AQPF01000093.1"/>
</dbReference>
<dbReference type="Proteomes" id="UP000771797">
    <property type="component" value="Unassembled WGS sequence"/>
</dbReference>